<evidence type="ECO:0000313" key="3">
    <source>
        <dbReference type="Proteomes" id="UP001440599"/>
    </source>
</evidence>
<dbReference type="RefSeq" id="WP_349140943.1">
    <property type="nucleotide sequence ID" value="NZ_JBBMFT010000009.1"/>
</dbReference>
<organism evidence="2 3">
    <name type="scientific">Flavonifractor hominis</name>
    <dbReference type="NCBI Taxonomy" id="3133178"/>
    <lineage>
        <taxon>Bacteria</taxon>
        <taxon>Bacillati</taxon>
        <taxon>Bacillota</taxon>
        <taxon>Clostridia</taxon>
        <taxon>Eubacteriales</taxon>
        <taxon>Oscillospiraceae</taxon>
        <taxon>Flavonifractor</taxon>
    </lineage>
</organism>
<feature type="domain" description="Baseplate hub protein gp44/GpP-like second" evidence="1">
    <location>
        <begin position="91"/>
        <end position="171"/>
    </location>
</feature>
<keyword evidence="3" id="KW-1185">Reference proteome</keyword>
<evidence type="ECO:0000259" key="1">
    <source>
        <dbReference type="Pfam" id="PF22255"/>
    </source>
</evidence>
<dbReference type="Gene3D" id="2.30.300.10">
    <property type="entry name" value="Baseplate protein-like domain - beta roll fold"/>
    <property type="match status" value="1"/>
</dbReference>
<comment type="caution">
    <text evidence="2">The sequence shown here is derived from an EMBL/GenBank/DDBJ whole genome shotgun (WGS) entry which is preliminary data.</text>
</comment>
<accession>A0ABV1ERE1</accession>
<sequence length="317" mass="35392">MMQVVLTCWDGRRLQLPDPVRWSFRYGGDAPCDSCSVTCLWQPGGEDLLAEAVTLTAEEDGRRIFTGVVDECERGWDKTGSRLTVSGRSMAARLVDNEALGQQYQVATLEDILRDHVTPYGIQARVEVQLPSVPGFTVDTGSSEWQVLYDFCRYHGGITPRVDRQGQLVLAPWADGQTRVLGPEAAITALTLRDQRYGVLSEVLVRERGGESVQRVTDEDFLARGGQCRRVVTMPDKSGYQAMRYSGRYQLEQSRTELRRLELELPEAFCAWPGELVQVQGSQPVGRGLWRVAESVCALEETGRYTRLSLCPPDTAL</sequence>
<reference evidence="2 3" key="1">
    <citation type="submission" date="2024-03" db="EMBL/GenBank/DDBJ databases">
        <title>Human intestinal bacterial collection.</title>
        <authorList>
            <person name="Pauvert C."/>
            <person name="Hitch T.C.A."/>
            <person name="Clavel T."/>
        </authorList>
    </citation>
    <scope>NUCLEOTIDE SEQUENCE [LARGE SCALE GENOMIC DNA]</scope>
    <source>
        <strain evidence="2 3">CLA-AP-H34</strain>
    </source>
</reference>
<gene>
    <name evidence="2" type="ORF">WMO45_11595</name>
</gene>
<dbReference type="InterPro" id="IPR053981">
    <property type="entry name" value="Gp44/GpP-like_2nd"/>
</dbReference>
<proteinExistence type="predicted"/>
<dbReference type="Proteomes" id="UP001440599">
    <property type="component" value="Unassembled WGS sequence"/>
</dbReference>
<name>A0ABV1ERE1_9FIRM</name>
<dbReference type="Pfam" id="PF22255">
    <property type="entry name" value="Gp44-like_2nd"/>
    <property type="match status" value="1"/>
</dbReference>
<dbReference type="SUPFAM" id="SSF69279">
    <property type="entry name" value="Phage tail proteins"/>
    <property type="match status" value="1"/>
</dbReference>
<dbReference type="EMBL" id="JBBMFT010000009">
    <property type="protein sequence ID" value="MEQ2457169.1"/>
    <property type="molecule type" value="Genomic_DNA"/>
</dbReference>
<evidence type="ECO:0000313" key="2">
    <source>
        <dbReference type="EMBL" id="MEQ2457169.1"/>
    </source>
</evidence>
<protein>
    <recommendedName>
        <fullName evidence="1">Baseplate hub protein gp44/GpP-like second domain-containing protein</fullName>
    </recommendedName>
</protein>